<dbReference type="HOGENOM" id="CLU_2417873_0_0_1"/>
<dbReference type="EMBL" id="JH598059">
    <property type="status" value="NOT_ANNOTATED_CDS"/>
    <property type="molecule type" value="Genomic_DNA"/>
</dbReference>
<protein>
    <submittedName>
        <fullName evidence="1">Uncharacterized protein</fullName>
    </submittedName>
</protein>
<accession>M4BZE1</accession>
<reference evidence="2" key="1">
    <citation type="journal article" date="2010" name="Science">
        <title>Signatures of adaptation to obligate biotrophy in the Hyaloperonospora arabidopsidis genome.</title>
        <authorList>
            <person name="Baxter L."/>
            <person name="Tripathy S."/>
            <person name="Ishaque N."/>
            <person name="Boot N."/>
            <person name="Cabral A."/>
            <person name="Kemen E."/>
            <person name="Thines M."/>
            <person name="Ah-Fong A."/>
            <person name="Anderson R."/>
            <person name="Badejoko W."/>
            <person name="Bittner-Eddy P."/>
            <person name="Boore J.L."/>
            <person name="Chibucos M.C."/>
            <person name="Coates M."/>
            <person name="Dehal P."/>
            <person name="Delehaunty K."/>
            <person name="Dong S."/>
            <person name="Downton P."/>
            <person name="Dumas B."/>
            <person name="Fabro G."/>
            <person name="Fronick C."/>
            <person name="Fuerstenberg S.I."/>
            <person name="Fulton L."/>
            <person name="Gaulin E."/>
            <person name="Govers F."/>
            <person name="Hughes L."/>
            <person name="Humphray S."/>
            <person name="Jiang R.H."/>
            <person name="Judelson H."/>
            <person name="Kamoun S."/>
            <person name="Kyung K."/>
            <person name="Meijer H."/>
            <person name="Minx P."/>
            <person name="Morris P."/>
            <person name="Nelson J."/>
            <person name="Phuntumart V."/>
            <person name="Qutob D."/>
            <person name="Rehmany A."/>
            <person name="Rougon-Cardoso A."/>
            <person name="Ryden P."/>
            <person name="Torto-Alalibo T."/>
            <person name="Studholme D."/>
            <person name="Wang Y."/>
            <person name="Win J."/>
            <person name="Wood J."/>
            <person name="Clifton S.W."/>
            <person name="Rogers J."/>
            <person name="Van den Ackerveken G."/>
            <person name="Jones J.D."/>
            <person name="McDowell J.M."/>
            <person name="Beynon J."/>
            <person name="Tyler B.M."/>
        </authorList>
    </citation>
    <scope>NUCLEOTIDE SEQUENCE [LARGE SCALE GENOMIC DNA]</scope>
    <source>
        <strain evidence="2">Emoy2</strain>
    </source>
</reference>
<dbReference type="Proteomes" id="UP000011713">
    <property type="component" value="Unassembled WGS sequence"/>
</dbReference>
<evidence type="ECO:0000313" key="2">
    <source>
        <dbReference type="Proteomes" id="UP000011713"/>
    </source>
</evidence>
<dbReference type="AlphaFoldDB" id="M4BZE1"/>
<dbReference type="InParanoid" id="M4BZE1"/>
<reference evidence="1" key="2">
    <citation type="submission" date="2015-06" db="UniProtKB">
        <authorList>
            <consortium name="EnsemblProtists"/>
        </authorList>
    </citation>
    <scope>IDENTIFICATION</scope>
    <source>
        <strain evidence="1">Emoy2</strain>
    </source>
</reference>
<sequence length="92" mass="10281">MGAFIRGASSGARPLILVIQFGELNQYTQATRSAFAYQRPAFAYVIIFTFDRLSQSQACARIVTKPKSDFGYAYIPMRGGQARSYLIPARYT</sequence>
<organism evidence="1 2">
    <name type="scientific">Hyaloperonospora arabidopsidis (strain Emoy2)</name>
    <name type="common">Downy mildew agent</name>
    <name type="synonym">Peronospora arabidopsidis</name>
    <dbReference type="NCBI Taxonomy" id="559515"/>
    <lineage>
        <taxon>Eukaryota</taxon>
        <taxon>Sar</taxon>
        <taxon>Stramenopiles</taxon>
        <taxon>Oomycota</taxon>
        <taxon>Peronosporomycetes</taxon>
        <taxon>Peronosporales</taxon>
        <taxon>Peronosporaceae</taxon>
        <taxon>Hyaloperonospora</taxon>
    </lineage>
</organism>
<keyword evidence="2" id="KW-1185">Reference proteome</keyword>
<dbReference type="EnsemblProtists" id="HpaT811964">
    <property type="protein sequence ID" value="HpaP811964"/>
    <property type="gene ID" value="HpaG811964"/>
</dbReference>
<proteinExistence type="predicted"/>
<evidence type="ECO:0000313" key="1">
    <source>
        <dbReference type="EnsemblProtists" id="HpaP811964"/>
    </source>
</evidence>
<name>M4BZE1_HYAAE</name>
<dbReference type="VEuPathDB" id="FungiDB:HpaG811964"/>